<dbReference type="Proteomes" id="UP000219338">
    <property type="component" value="Unassembled WGS sequence"/>
</dbReference>
<gene>
    <name evidence="1" type="ORF">ARMOST_20962</name>
</gene>
<sequence>MTSSEITMKPGNLLHELPFPKDVQIMSPTAAVLKKAFNPVLYHDSGAHGTVWNVLVRRFVWTGFGKDQKTHCGAPDFNVKFNGTNVNAFRLVAPKCRVPPTILETAGEYPSDDIGEGTAKTSQGDWSSFKQLDSRHVASPMYLWRIHHIAGFNGVEVTNHVKGVYTSRNTFDDQQNGRKHGAGSTSAILEVEDGDCAIFSRSVAREAAREDGVLLDIGCADEYKIYSSLRRRVLSTFVQFPSTNPSQRRRRLPHANEPTNSLPLSTAGVFTSLKYSTDAVTQEGECQDAGYQRMLGGDWWFAVFSYLANLTAEIPLDDLPILIGPCLPTLHITPIEHSSITERNVALHSECQLPRQGYSFPSKQVFAFDRPPSPVESYPKATSFLSFRVVLFPAYRHDTFGNLAFTVRDSEEDAYRIVDLFAWWRFTYVSSRLPIFVLMSSIAGHGATGRFVALMSDF</sequence>
<organism evidence="1 2">
    <name type="scientific">Armillaria ostoyae</name>
    <name type="common">Armillaria root rot fungus</name>
    <dbReference type="NCBI Taxonomy" id="47428"/>
    <lineage>
        <taxon>Eukaryota</taxon>
        <taxon>Fungi</taxon>
        <taxon>Dikarya</taxon>
        <taxon>Basidiomycota</taxon>
        <taxon>Agaricomycotina</taxon>
        <taxon>Agaricomycetes</taxon>
        <taxon>Agaricomycetidae</taxon>
        <taxon>Agaricales</taxon>
        <taxon>Marasmiineae</taxon>
        <taxon>Physalacriaceae</taxon>
        <taxon>Armillaria</taxon>
    </lineage>
</organism>
<reference evidence="2" key="1">
    <citation type="journal article" date="2017" name="Nat. Ecol. Evol.">
        <title>Genome expansion and lineage-specific genetic innovations in the forest pathogenic fungi Armillaria.</title>
        <authorList>
            <person name="Sipos G."/>
            <person name="Prasanna A.N."/>
            <person name="Walter M.C."/>
            <person name="O'Connor E."/>
            <person name="Balint B."/>
            <person name="Krizsan K."/>
            <person name="Kiss B."/>
            <person name="Hess J."/>
            <person name="Varga T."/>
            <person name="Slot J."/>
            <person name="Riley R."/>
            <person name="Boka B."/>
            <person name="Rigling D."/>
            <person name="Barry K."/>
            <person name="Lee J."/>
            <person name="Mihaltcheva S."/>
            <person name="LaButti K."/>
            <person name="Lipzen A."/>
            <person name="Waldron R."/>
            <person name="Moloney N.M."/>
            <person name="Sperisen C."/>
            <person name="Kredics L."/>
            <person name="Vagvoelgyi C."/>
            <person name="Patrignani A."/>
            <person name="Fitzpatrick D."/>
            <person name="Nagy I."/>
            <person name="Doyle S."/>
            <person name="Anderson J.B."/>
            <person name="Grigoriev I.V."/>
            <person name="Gueldener U."/>
            <person name="Muensterkoetter M."/>
            <person name="Nagy L.G."/>
        </authorList>
    </citation>
    <scope>NUCLEOTIDE SEQUENCE [LARGE SCALE GENOMIC DNA]</scope>
    <source>
        <strain evidence="2">C18/9</strain>
    </source>
</reference>
<evidence type="ECO:0000313" key="2">
    <source>
        <dbReference type="Proteomes" id="UP000219338"/>
    </source>
</evidence>
<dbReference type="AlphaFoldDB" id="A0A284S8S1"/>
<protein>
    <submittedName>
        <fullName evidence="1">Uncharacterized protein</fullName>
    </submittedName>
</protein>
<accession>A0A284S8S1</accession>
<name>A0A284S8S1_ARMOS</name>
<evidence type="ECO:0000313" key="1">
    <source>
        <dbReference type="EMBL" id="SJL17412.1"/>
    </source>
</evidence>
<dbReference type="EMBL" id="FUEG01000044">
    <property type="protein sequence ID" value="SJL17412.1"/>
    <property type="molecule type" value="Genomic_DNA"/>
</dbReference>
<keyword evidence="2" id="KW-1185">Reference proteome</keyword>
<proteinExistence type="predicted"/>